<dbReference type="CDD" id="cd05399">
    <property type="entry name" value="NT_Rel-Spo_like"/>
    <property type="match status" value="1"/>
</dbReference>
<dbReference type="PANTHER" id="PTHR47837">
    <property type="entry name" value="GTP PYROPHOSPHOKINASE YJBM"/>
    <property type="match status" value="1"/>
</dbReference>
<evidence type="ECO:0000256" key="1">
    <source>
        <dbReference type="SAM" id="MobiDB-lite"/>
    </source>
</evidence>
<dbReference type="Gene3D" id="3.30.460.10">
    <property type="entry name" value="Beta Polymerase, domain 2"/>
    <property type="match status" value="1"/>
</dbReference>
<protein>
    <recommendedName>
        <fullName evidence="2">RelA/SpoT domain-containing protein</fullName>
    </recommendedName>
</protein>
<dbReference type="AlphaFoldDB" id="A0A3B1BKY9"/>
<feature type="domain" description="RelA/SpoT" evidence="2">
    <location>
        <begin position="68"/>
        <end position="192"/>
    </location>
</feature>
<dbReference type="PANTHER" id="PTHR47837:SF1">
    <property type="entry name" value="GTP PYROPHOSPHOKINASE YJBM"/>
    <property type="match status" value="1"/>
</dbReference>
<sequence length="354" mass="40990">MKTTSANNFPGGSKSKVNRAGERIRNGTATGNDLKIIEEWRSAHRAVLNTFQAILRNRTRGTNITVAQRHKRRSTIIDKLSRFPSMQLARMDDVAGCRLIFEDIDSLYKFRNKFLKSRFHHKLKNDIDKYDYIKTPKATGYRGIHDVYSYDVNSVSGRHLKALLIEIQYRTAIQHSWATAVEVIGFITSSQPKFEKGDTRYQKAMALASEIIARKHEQRNGPFPRMENKELVKEFLAIEKELNLLNTLRGLNEIDAEVSERKNVILIFTPQGELETKTYRSAPEALRDLFRLETERQDCDIVLVKADTSEEIRFAFKNYFSDTKDFVDLLENACRSLVRTKIKNITDRDRNGHR</sequence>
<dbReference type="EMBL" id="UOGD01000122">
    <property type="protein sequence ID" value="VAX18956.1"/>
    <property type="molecule type" value="Genomic_DNA"/>
</dbReference>
<dbReference type="GO" id="GO:0015969">
    <property type="term" value="P:guanosine tetraphosphate metabolic process"/>
    <property type="evidence" value="ECO:0007669"/>
    <property type="project" value="InterPro"/>
</dbReference>
<evidence type="ECO:0000313" key="3">
    <source>
        <dbReference type="EMBL" id="VAX18956.1"/>
    </source>
</evidence>
<organism evidence="3">
    <name type="scientific">hydrothermal vent metagenome</name>
    <dbReference type="NCBI Taxonomy" id="652676"/>
    <lineage>
        <taxon>unclassified sequences</taxon>
        <taxon>metagenomes</taxon>
        <taxon>ecological metagenomes</taxon>
    </lineage>
</organism>
<feature type="compositionally biased region" description="Polar residues" evidence="1">
    <location>
        <begin position="1"/>
        <end position="10"/>
    </location>
</feature>
<dbReference type="InterPro" id="IPR052366">
    <property type="entry name" value="GTP_Pyrophosphokinase"/>
</dbReference>
<dbReference type="SMART" id="SM00954">
    <property type="entry name" value="RelA_SpoT"/>
    <property type="match status" value="1"/>
</dbReference>
<dbReference type="InterPro" id="IPR007685">
    <property type="entry name" value="RelA_SpoT"/>
</dbReference>
<feature type="region of interest" description="Disordered" evidence="1">
    <location>
        <begin position="1"/>
        <end position="24"/>
    </location>
</feature>
<proteinExistence type="predicted"/>
<dbReference type="InterPro" id="IPR043519">
    <property type="entry name" value="NT_sf"/>
</dbReference>
<gene>
    <name evidence="3" type="ORF">MNBD_IGNAVI01-1340</name>
</gene>
<dbReference type="Pfam" id="PF04607">
    <property type="entry name" value="RelA_SpoT"/>
    <property type="match status" value="1"/>
</dbReference>
<name>A0A3B1BKY9_9ZZZZ</name>
<accession>A0A3B1BKY9</accession>
<dbReference type="SUPFAM" id="SSF81301">
    <property type="entry name" value="Nucleotidyltransferase"/>
    <property type="match status" value="1"/>
</dbReference>
<reference evidence="3" key="1">
    <citation type="submission" date="2018-06" db="EMBL/GenBank/DDBJ databases">
        <authorList>
            <person name="Zhirakovskaya E."/>
        </authorList>
    </citation>
    <scope>NUCLEOTIDE SEQUENCE</scope>
</reference>
<evidence type="ECO:0000259" key="2">
    <source>
        <dbReference type="SMART" id="SM00954"/>
    </source>
</evidence>